<dbReference type="RefSeq" id="WP_144210864.1">
    <property type="nucleotide sequence ID" value="NZ_CABHMZ010000029.1"/>
</dbReference>
<evidence type="ECO:0000313" key="9">
    <source>
        <dbReference type="EMBL" id="VUX11005.1"/>
    </source>
</evidence>
<reference evidence="9 10" key="1">
    <citation type="submission" date="2019-07" db="EMBL/GenBank/DDBJ databases">
        <authorList>
            <person name="Hibberd C M."/>
            <person name="Gehrig L. J."/>
            <person name="Chang H.-W."/>
            <person name="Venkatesh S."/>
        </authorList>
    </citation>
    <scope>NUCLEOTIDE SEQUENCE [LARGE SCALE GENOMIC DNA]</scope>
    <source>
        <strain evidence="9">Streptococcus_constellatus_SS_Bg39</strain>
    </source>
</reference>
<name>A0A564TUW2_STRCV</name>
<proteinExistence type="predicted"/>
<evidence type="ECO:0000256" key="3">
    <source>
        <dbReference type="ARBA" id="ARBA00022475"/>
    </source>
</evidence>
<keyword evidence="6 7" id="KW-0472">Membrane</keyword>
<comment type="subcellular location">
    <subcellularLocation>
        <location evidence="1">Cell membrane</location>
        <topology evidence="1">Multi-pass membrane protein</topology>
    </subcellularLocation>
</comment>
<dbReference type="InterPro" id="IPR017850">
    <property type="entry name" value="Alkaline_phosphatase_core_sf"/>
</dbReference>
<evidence type="ECO:0000256" key="7">
    <source>
        <dbReference type="SAM" id="Phobius"/>
    </source>
</evidence>
<feature type="transmembrane region" description="Helical" evidence="7">
    <location>
        <begin position="196"/>
        <end position="220"/>
    </location>
</feature>
<sequence length="820" mass="94238">MKFLIKYYRQFSILLISFLFFNVIGTCLHFILEENRNKAVNSYMILGLLCVLFIAVCLGYIVSKLLNKRLYFFILFIYIGYLIFSYLLEISIHLTVPSYDLWDFKANHLLQFNSLIFIIPTLLIAIIFKYTPKLNNINFLDSLAVDEENCDILETFFLSQILLNFILLDSKTLEFLKQTSFLKKFIVNNKFQITDYFTFSLIGLLVYLTILLIIPSFFSIKAIKDICKNKASFSVASLLSLLFAIVFNFTIQNSIRGDAEFRLSTGATPFQIIIFFAIFLIIYLIFNRFLISTIFILLVISGVTVASSLKFQFRQEPILPSDIVWLKDPKLLLEFINGFSYIVYLLLGLLVIVSLYYFFRNKILVSKIIQNYKYRLSILMLTVIFLTSIVGIFANRKDGKIQENIPIISVLNNYEDLNWYGNTINARSRSLAFVWLSQLSDSTMYKPQGYSAEKIKAIEQKYQKASQILNTERTTKIEEQTVVYILSESFSDPARVEGVKLSQNPISNIQEIKNQTTSGLMKSDGYGGGTANMEFQSLTGLPFYNLSPSISVAYTEVVPKMNKFPVISDQFEAKNRIAIHLAAPTNYSRNVIYKSLGYSKFVSLLTKGLDVHYQGVNYSDSSSYQLILDNMKDSQNQFFSVMTMQNHSPWKEEEPNNIEASNSNFSSEENNQLSNYTRLLYHTDIATKEFLDQLSKVNKKVTVVFYGDHLPGLYPQSAFKNNPESQYLTDYFVWSNYETPKLDYPIVNSSDFTALLLEQTNSKVSPYYALLTEVLHKASVDKKDLDAEGQQIAEDLKLIQYDMVAGKGYLSKDFFKVHSE</sequence>
<evidence type="ECO:0000256" key="1">
    <source>
        <dbReference type="ARBA" id="ARBA00004651"/>
    </source>
</evidence>
<evidence type="ECO:0000256" key="4">
    <source>
        <dbReference type="ARBA" id="ARBA00022692"/>
    </source>
</evidence>
<dbReference type="Pfam" id="PF00884">
    <property type="entry name" value="Sulfatase"/>
    <property type="match status" value="1"/>
</dbReference>
<keyword evidence="5 7" id="KW-1133">Transmembrane helix</keyword>
<comment type="pathway">
    <text evidence="2">Cell wall biogenesis; lipoteichoic acid biosynthesis.</text>
</comment>
<evidence type="ECO:0000256" key="2">
    <source>
        <dbReference type="ARBA" id="ARBA00004936"/>
    </source>
</evidence>
<evidence type="ECO:0000256" key="5">
    <source>
        <dbReference type="ARBA" id="ARBA00022989"/>
    </source>
</evidence>
<evidence type="ECO:0000313" key="10">
    <source>
        <dbReference type="Proteomes" id="UP000385544"/>
    </source>
</evidence>
<dbReference type="InterPro" id="IPR000917">
    <property type="entry name" value="Sulfatase_N"/>
</dbReference>
<feature type="transmembrane region" description="Helical" evidence="7">
    <location>
        <begin position="12"/>
        <end position="31"/>
    </location>
</feature>
<evidence type="ECO:0000259" key="8">
    <source>
        <dbReference type="Pfam" id="PF00884"/>
    </source>
</evidence>
<organism evidence="9 10">
    <name type="scientific">Streptococcus constellatus</name>
    <dbReference type="NCBI Taxonomy" id="76860"/>
    <lineage>
        <taxon>Bacteria</taxon>
        <taxon>Bacillati</taxon>
        <taxon>Bacillota</taxon>
        <taxon>Bacilli</taxon>
        <taxon>Lactobacillales</taxon>
        <taxon>Streptococcaceae</taxon>
        <taxon>Streptococcus</taxon>
        <taxon>Streptococcus anginosus group</taxon>
    </lineage>
</organism>
<keyword evidence="3" id="KW-1003">Cell membrane</keyword>
<feature type="transmembrane region" description="Helical" evidence="7">
    <location>
        <begin position="108"/>
        <end position="128"/>
    </location>
</feature>
<feature type="domain" description="Sulfatase N-terminal" evidence="8">
    <location>
        <begin position="480"/>
        <end position="761"/>
    </location>
</feature>
<dbReference type="CDD" id="cd16015">
    <property type="entry name" value="LTA_synthase"/>
    <property type="match status" value="1"/>
</dbReference>
<gene>
    <name evidence="9" type="ORF">SCSS39_01976</name>
</gene>
<feature type="transmembrane region" description="Helical" evidence="7">
    <location>
        <begin position="43"/>
        <end position="63"/>
    </location>
</feature>
<dbReference type="PANTHER" id="PTHR47371">
    <property type="entry name" value="LIPOTEICHOIC ACID SYNTHASE"/>
    <property type="match status" value="1"/>
</dbReference>
<dbReference type="AlphaFoldDB" id="A0A564TUW2"/>
<dbReference type="GO" id="GO:0005886">
    <property type="term" value="C:plasma membrane"/>
    <property type="evidence" value="ECO:0007669"/>
    <property type="project" value="UniProtKB-SubCell"/>
</dbReference>
<feature type="transmembrane region" description="Helical" evidence="7">
    <location>
        <begin position="374"/>
        <end position="394"/>
    </location>
</feature>
<dbReference type="InterPro" id="IPR050448">
    <property type="entry name" value="OpgB/LTA_synthase_biosynth"/>
</dbReference>
<feature type="transmembrane region" description="Helical" evidence="7">
    <location>
        <begin position="291"/>
        <end position="311"/>
    </location>
</feature>
<feature type="transmembrane region" description="Helical" evidence="7">
    <location>
        <begin position="70"/>
        <end position="88"/>
    </location>
</feature>
<protein>
    <submittedName>
        <fullName evidence="9">Sulfatase</fullName>
    </submittedName>
</protein>
<dbReference type="Proteomes" id="UP000385544">
    <property type="component" value="Unassembled WGS sequence"/>
</dbReference>
<keyword evidence="4 7" id="KW-0812">Transmembrane</keyword>
<feature type="transmembrane region" description="Helical" evidence="7">
    <location>
        <begin position="331"/>
        <end position="359"/>
    </location>
</feature>
<dbReference type="Gene3D" id="3.40.720.10">
    <property type="entry name" value="Alkaline Phosphatase, subunit A"/>
    <property type="match status" value="1"/>
</dbReference>
<feature type="transmembrane region" description="Helical" evidence="7">
    <location>
        <begin position="232"/>
        <end position="251"/>
    </location>
</feature>
<accession>A0A564TUW2</accession>
<feature type="transmembrane region" description="Helical" evidence="7">
    <location>
        <begin position="263"/>
        <end position="285"/>
    </location>
</feature>
<evidence type="ECO:0000256" key="6">
    <source>
        <dbReference type="ARBA" id="ARBA00023136"/>
    </source>
</evidence>
<dbReference type="EMBL" id="CABHMZ010000029">
    <property type="protein sequence ID" value="VUX11005.1"/>
    <property type="molecule type" value="Genomic_DNA"/>
</dbReference>
<dbReference type="OrthoDB" id="243547at2"/>
<dbReference type="PANTHER" id="PTHR47371:SF3">
    <property type="entry name" value="PHOSPHOGLYCEROL TRANSFERASE I"/>
    <property type="match status" value="1"/>
</dbReference>